<reference evidence="2" key="1">
    <citation type="submission" date="2021-12" db="EMBL/GenBank/DDBJ databases">
        <title>Convergent genome expansion in fungi linked to evolution of root-endophyte symbiosis.</title>
        <authorList>
            <consortium name="DOE Joint Genome Institute"/>
            <person name="Ke Y.-H."/>
            <person name="Bonito G."/>
            <person name="Liao H.-L."/>
            <person name="Looney B."/>
            <person name="Rojas-Flechas A."/>
            <person name="Nash J."/>
            <person name="Hameed K."/>
            <person name="Schadt C."/>
            <person name="Martin F."/>
            <person name="Crous P.W."/>
            <person name="Miettinen O."/>
            <person name="Magnuson J.K."/>
            <person name="Labbe J."/>
            <person name="Jacobson D."/>
            <person name="Doktycz M.J."/>
            <person name="Veneault-Fourrey C."/>
            <person name="Kuo A."/>
            <person name="Mondo S."/>
            <person name="Calhoun S."/>
            <person name="Riley R."/>
            <person name="Ohm R."/>
            <person name="LaButti K."/>
            <person name="Andreopoulos B."/>
            <person name="Pangilinan J."/>
            <person name="Nolan M."/>
            <person name="Tritt A."/>
            <person name="Clum A."/>
            <person name="Lipzen A."/>
            <person name="Daum C."/>
            <person name="Barry K."/>
            <person name="Grigoriev I.V."/>
            <person name="Vilgalys R."/>
        </authorList>
    </citation>
    <scope>NUCLEOTIDE SEQUENCE</scope>
    <source>
        <strain evidence="2">PMI_201</strain>
    </source>
</reference>
<dbReference type="InterPro" id="IPR053137">
    <property type="entry name" value="NLR-like"/>
</dbReference>
<accession>A0AAD4KWI5</accession>
<dbReference type="InterPro" id="IPR019734">
    <property type="entry name" value="TPR_rpt"/>
</dbReference>
<proteinExistence type="predicted"/>
<dbReference type="SUPFAM" id="SSF48452">
    <property type="entry name" value="TPR-like"/>
    <property type="match status" value="3"/>
</dbReference>
<feature type="domain" description="DUF7779" evidence="1">
    <location>
        <begin position="272"/>
        <end position="345"/>
    </location>
</feature>
<dbReference type="Pfam" id="PF25000">
    <property type="entry name" value="DUF7779"/>
    <property type="match status" value="1"/>
</dbReference>
<evidence type="ECO:0000259" key="1">
    <source>
        <dbReference type="Pfam" id="PF25000"/>
    </source>
</evidence>
<protein>
    <recommendedName>
        <fullName evidence="1">DUF7779 domain-containing protein</fullName>
    </recommendedName>
</protein>
<dbReference type="AlphaFoldDB" id="A0AAD4KWI5"/>
<dbReference type="SMART" id="SM00028">
    <property type="entry name" value="TPR"/>
    <property type="match status" value="7"/>
</dbReference>
<keyword evidence="3" id="KW-1185">Reference proteome</keyword>
<dbReference type="Proteomes" id="UP001201262">
    <property type="component" value="Unassembled WGS sequence"/>
</dbReference>
<dbReference type="PANTHER" id="PTHR46082:SF6">
    <property type="entry name" value="AAA+ ATPASE DOMAIN-CONTAINING PROTEIN-RELATED"/>
    <property type="match status" value="1"/>
</dbReference>
<sequence length="767" mass="86877">MFVGREDILMAINKNSQQRQRRYHKRIALVGLGGVGKSQIAIEHTYRIRESAPNIWTFWIHASDTVRFEQGYREIASVAEIPERSDPKTDIFQLVNKWLGDERNGHWVMVLDNADNHNIFFDVSGGNTPLSLASYLPQVSHGSILITSRNKMAARNLVGTYGDVIPVEPMSVDDALTLLQTRIDIDQSSESEARGLVEALEYIPLAITQAGAYIANRTPRIKVSTYLELFQESESNQERLLKYDDAKDLRRDGSIRHPVINTWQISFDQIHRVFPAAADLLALMSMFDRQGIPEDLINQGKNRLTFEDTVAPLVSFSLIRTEIGGQSFEMHRLIQLSIREWLRQQDRFNIWAKHARQVMEAVFPSGDYKTWTTCQMLLPHLKEVMQFLVESEEEDLLNGARISGRCGWYLYLRGKYEEAEAMHRQALTTCEKVLGADHSNTLTSVNNLGLVLENQGKYEEAKVMHQWALTTREKVLGTDHLKTLTSANNLAGVLSSQGKYEEAEAMYRQTLTTYEKVLGADHPGTLIILNNLGEVLNSQGKYEEAEAMHQRALTTREKMLGADHLHTLTSVNNLGLVLYSQGKYEEAEAMHRWALTTCKKLLGADHPNTLRSINNLGGVLDRQGKYEEAEAMHRRALTTREKVLGADHPDTLTSVNNLGGVLNKQGKYEEAEAMHQRALTTYKKVLGADHPDTLMSMWHLSYSWKKKGQDVEALELLQSCIQLQHETLGPIHPHTMSASAMLNNWQVSSQDQESFFRDPPTVPPARH</sequence>
<dbReference type="PANTHER" id="PTHR46082">
    <property type="entry name" value="ATP/GTP-BINDING PROTEIN-RELATED"/>
    <property type="match status" value="1"/>
</dbReference>
<organism evidence="2 3">
    <name type="scientific">Talaromyces proteolyticus</name>
    <dbReference type="NCBI Taxonomy" id="1131652"/>
    <lineage>
        <taxon>Eukaryota</taxon>
        <taxon>Fungi</taxon>
        <taxon>Dikarya</taxon>
        <taxon>Ascomycota</taxon>
        <taxon>Pezizomycotina</taxon>
        <taxon>Eurotiomycetes</taxon>
        <taxon>Eurotiomycetidae</taxon>
        <taxon>Eurotiales</taxon>
        <taxon>Trichocomaceae</taxon>
        <taxon>Talaromyces</taxon>
        <taxon>Talaromyces sect. Bacilispori</taxon>
    </lineage>
</organism>
<dbReference type="InterPro" id="IPR011990">
    <property type="entry name" value="TPR-like_helical_dom_sf"/>
</dbReference>
<dbReference type="Gene3D" id="1.25.40.10">
    <property type="entry name" value="Tetratricopeptide repeat domain"/>
    <property type="match status" value="2"/>
</dbReference>
<dbReference type="Gene3D" id="3.40.50.300">
    <property type="entry name" value="P-loop containing nucleotide triphosphate hydrolases"/>
    <property type="match status" value="1"/>
</dbReference>
<dbReference type="RefSeq" id="XP_046072927.1">
    <property type="nucleotide sequence ID" value="XM_046221749.1"/>
</dbReference>
<gene>
    <name evidence="2" type="ORF">BGW36DRAFT_448418</name>
</gene>
<dbReference type="EMBL" id="JAJTJA010000005">
    <property type="protein sequence ID" value="KAH8698463.1"/>
    <property type="molecule type" value="Genomic_DNA"/>
</dbReference>
<dbReference type="Pfam" id="PF13424">
    <property type="entry name" value="TPR_12"/>
    <property type="match status" value="3"/>
</dbReference>
<dbReference type="PRINTS" id="PR00381">
    <property type="entry name" value="KINESINLIGHT"/>
</dbReference>
<dbReference type="InterPro" id="IPR027417">
    <property type="entry name" value="P-loop_NTPase"/>
</dbReference>
<evidence type="ECO:0000313" key="3">
    <source>
        <dbReference type="Proteomes" id="UP001201262"/>
    </source>
</evidence>
<name>A0AAD4KWI5_9EURO</name>
<dbReference type="InterPro" id="IPR056681">
    <property type="entry name" value="DUF7779"/>
</dbReference>
<comment type="caution">
    <text evidence="2">The sequence shown here is derived from an EMBL/GenBank/DDBJ whole genome shotgun (WGS) entry which is preliminary data.</text>
</comment>
<dbReference type="Pfam" id="PF13374">
    <property type="entry name" value="TPR_10"/>
    <property type="match status" value="2"/>
</dbReference>
<evidence type="ECO:0000313" key="2">
    <source>
        <dbReference type="EMBL" id="KAH8698463.1"/>
    </source>
</evidence>
<dbReference type="GeneID" id="70252036"/>
<dbReference type="SUPFAM" id="SSF52540">
    <property type="entry name" value="P-loop containing nucleoside triphosphate hydrolases"/>
    <property type="match status" value="1"/>
</dbReference>